<evidence type="ECO:0000313" key="2">
    <source>
        <dbReference type="EMBL" id="GAQ86030.1"/>
    </source>
</evidence>
<keyword evidence="3" id="KW-1185">Reference proteome</keyword>
<dbReference type="PANTHER" id="PTHR46496">
    <property type="match status" value="1"/>
</dbReference>
<gene>
    <name evidence="2" type="ORF">KFL_002660090</name>
</gene>
<dbReference type="InterPro" id="IPR036188">
    <property type="entry name" value="FAD/NAD-bd_sf"/>
</dbReference>
<sequence length="462" mass="50300">MAVLPAASVTEQKAPPPAEVGIAIAGGGLGGLALAVGLLERGFDVHVFEAAQELRTGSGTIIGITANANTALDGLKPGLERAVREEGSVSKEWLSYRLQDGKEVEKKNIKMGITVIRWQSVQNVLAKLVPPERVHCGHRLSAYEAVQDGVDVTFDLVGSSGEHHYTHRNEQAACGQRTVRAKLLVGADGIRSAVRRIMAGDAPRYVHHLNWNAVVPTEFIPGLEKDTLHRTEDDVTGLITFKADAGHGWSFWQVRVRDTDGRLADALGPKWGGLGKPGAKQRALEHLEGLGKAYNAVRSAIESTAEADIFERRLMANGPIDTWLDADSRVVLLGDAAHAMHPGPGEGARQAFEDAHQLCLALVAQGPRALERGAVRRALQRYELLRKHRCETVQAMALEGSGLPPEETVPPEIRGFTREQRVDRFMEFASWLRTYPNNPVGDPNSRFFKPPAGLQRLVEELG</sequence>
<reference evidence="2 3" key="1">
    <citation type="journal article" date="2014" name="Nat. Commun.">
        <title>Klebsormidium flaccidum genome reveals primary factors for plant terrestrial adaptation.</title>
        <authorList>
            <person name="Hori K."/>
            <person name="Maruyama F."/>
            <person name="Fujisawa T."/>
            <person name="Togashi T."/>
            <person name="Yamamoto N."/>
            <person name="Seo M."/>
            <person name="Sato S."/>
            <person name="Yamada T."/>
            <person name="Mori H."/>
            <person name="Tajima N."/>
            <person name="Moriyama T."/>
            <person name="Ikeuchi M."/>
            <person name="Watanabe M."/>
            <person name="Wada H."/>
            <person name="Kobayashi K."/>
            <person name="Saito M."/>
            <person name="Masuda T."/>
            <person name="Sasaki-Sekimoto Y."/>
            <person name="Mashiguchi K."/>
            <person name="Awai K."/>
            <person name="Shimojima M."/>
            <person name="Masuda S."/>
            <person name="Iwai M."/>
            <person name="Nobusawa T."/>
            <person name="Narise T."/>
            <person name="Kondo S."/>
            <person name="Saito H."/>
            <person name="Sato R."/>
            <person name="Murakawa M."/>
            <person name="Ihara Y."/>
            <person name="Oshima-Yamada Y."/>
            <person name="Ohtaka K."/>
            <person name="Satoh M."/>
            <person name="Sonobe K."/>
            <person name="Ishii M."/>
            <person name="Ohtani R."/>
            <person name="Kanamori-Sato M."/>
            <person name="Honoki R."/>
            <person name="Miyazaki D."/>
            <person name="Mochizuki H."/>
            <person name="Umetsu J."/>
            <person name="Higashi K."/>
            <person name="Shibata D."/>
            <person name="Kamiya Y."/>
            <person name="Sato N."/>
            <person name="Nakamura Y."/>
            <person name="Tabata S."/>
            <person name="Ida S."/>
            <person name="Kurokawa K."/>
            <person name="Ohta H."/>
        </authorList>
    </citation>
    <scope>NUCLEOTIDE SEQUENCE [LARGE SCALE GENOMIC DNA]</scope>
    <source>
        <strain evidence="2 3">NIES-2285</strain>
    </source>
</reference>
<proteinExistence type="predicted"/>
<dbReference type="InterPro" id="IPR002938">
    <property type="entry name" value="FAD-bd"/>
</dbReference>
<dbReference type="AlphaFoldDB" id="A0A1Y1I509"/>
<dbReference type="EMBL" id="DF237215">
    <property type="protein sequence ID" value="GAQ86030.1"/>
    <property type="molecule type" value="Genomic_DNA"/>
</dbReference>
<organism evidence="2 3">
    <name type="scientific">Klebsormidium nitens</name>
    <name type="common">Green alga</name>
    <name type="synonym">Ulothrix nitens</name>
    <dbReference type="NCBI Taxonomy" id="105231"/>
    <lineage>
        <taxon>Eukaryota</taxon>
        <taxon>Viridiplantae</taxon>
        <taxon>Streptophyta</taxon>
        <taxon>Klebsormidiophyceae</taxon>
        <taxon>Klebsormidiales</taxon>
        <taxon>Klebsormidiaceae</taxon>
        <taxon>Klebsormidium</taxon>
    </lineage>
</organism>
<dbReference type="PANTHER" id="PTHR46496:SF4">
    <property type="entry name" value="ZEAXANTHIN EPOXIDASE"/>
    <property type="match status" value="1"/>
</dbReference>
<evidence type="ECO:0000313" key="3">
    <source>
        <dbReference type="Proteomes" id="UP000054558"/>
    </source>
</evidence>
<dbReference type="SUPFAM" id="SSF51905">
    <property type="entry name" value="FAD/NAD(P)-binding domain"/>
    <property type="match status" value="1"/>
</dbReference>
<evidence type="ECO:0000259" key="1">
    <source>
        <dbReference type="Pfam" id="PF01494"/>
    </source>
</evidence>
<dbReference type="Gene3D" id="3.50.50.60">
    <property type="entry name" value="FAD/NAD(P)-binding domain"/>
    <property type="match status" value="1"/>
</dbReference>
<feature type="domain" description="FAD-binding" evidence="1">
    <location>
        <begin position="20"/>
        <end position="197"/>
    </location>
</feature>
<dbReference type="STRING" id="105231.A0A1Y1I509"/>
<dbReference type="PRINTS" id="PR00420">
    <property type="entry name" value="RNGMNOXGNASE"/>
</dbReference>
<dbReference type="Pfam" id="PF01494">
    <property type="entry name" value="FAD_binding_3"/>
    <property type="match status" value="2"/>
</dbReference>
<feature type="domain" description="FAD-binding" evidence="1">
    <location>
        <begin position="328"/>
        <end position="391"/>
    </location>
</feature>
<dbReference type="OrthoDB" id="2017073at2759"/>
<dbReference type="GO" id="GO:0071949">
    <property type="term" value="F:FAD binding"/>
    <property type="evidence" value="ECO:0007669"/>
    <property type="project" value="InterPro"/>
</dbReference>
<name>A0A1Y1I509_KLENI</name>
<accession>A0A1Y1I509</accession>
<protein>
    <submittedName>
        <fullName evidence="2">Zeaxanthin epoxidase</fullName>
    </submittedName>
</protein>
<dbReference type="Proteomes" id="UP000054558">
    <property type="component" value="Unassembled WGS sequence"/>
</dbReference>
<dbReference type="OMA" id="LMVGRQF"/>